<keyword evidence="1" id="KW-0812">Transmembrane</keyword>
<sequence length="120" mass="12694">MATLSISGIILRFLLGGGAVVACHLVSKTLDSKWGGVFAAFPAVFLAALLALRLDATGEALVKKSVELSQGAVIGMLIDIFCAMAVVYFSTKQGWKRGLTQALAGWFFVSLVYAVLSGYF</sequence>
<feature type="transmembrane region" description="Helical" evidence="1">
    <location>
        <begin position="72"/>
        <end position="90"/>
    </location>
</feature>
<keyword evidence="1" id="KW-1133">Transmembrane helix</keyword>
<evidence type="ECO:0000313" key="3">
    <source>
        <dbReference type="Proteomes" id="UP000391919"/>
    </source>
</evidence>
<reference evidence="2 3" key="1">
    <citation type="submission" date="2019-09" db="EMBL/GenBank/DDBJ databases">
        <title>Draft genome sequence of Bacillus sp. JC-7.</title>
        <authorList>
            <person name="Tanaka N."/>
            <person name="Shiwa Y."/>
            <person name="Fujita N."/>
            <person name="Tanasupawat S."/>
        </authorList>
    </citation>
    <scope>NUCLEOTIDE SEQUENCE [LARGE SCALE GENOMIC DNA]</scope>
    <source>
        <strain evidence="2 3">JC-7</strain>
    </source>
</reference>
<keyword evidence="1" id="KW-0472">Membrane</keyword>
<accession>A0A5J4JLI7</accession>
<feature type="transmembrane region" description="Helical" evidence="1">
    <location>
        <begin position="34"/>
        <end position="52"/>
    </location>
</feature>
<organism evidence="2 3">
    <name type="scientific">Weizmannia acidilactici</name>
    <dbReference type="NCBI Taxonomy" id="2607726"/>
    <lineage>
        <taxon>Bacteria</taxon>
        <taxon>Bacillati</taxon>
        <taxon>Bacillota</taxon>
        <taxon>Bacilli</taxon>
        <taxon>Bacillales</taxon>
        <taxon>Bacillaceae</taxon>
        <taxon>Heyndrickxia</taxon>
    </lineage>
</organism>
<dbReference type="Proteomes" id="UP000391919">
    <property type="component" value="Unassembled WGS sequence"/>
</dbReference>
<dbReference type="InterPro" id="IPR021493">
    <property type="entry name" value="DUF3147"/>
</dbReference>
<gene>
    <name evidence="2" type="ORF">BpJC7_27310</name>
</gene>
<comment type="caution">
    <text evidence="2">The sequence shown here is derived from an EMBL/GenBank/DDBJ whole genome shotgun (WGS) entry which is preliminary data.</text>
</comment>
<evidence type="ECO:0000313" key="2">
    <source>
        <dbReference type="EMBL" id="GER71428.1"/>
    </source>
</evidence>
<proteinExistence type="predicted"/>
<feature type="transmembrane region" description="Helical" evidence="1">
    <location>
        <begin position="6"/>
        <end position="27"/>
    </location>
</feature>
<name>A0A5J4JLI7_9BACI</name>
<dbReference type="AlphaFoldDB" id="A0A5J4JLI7"/>
<protein>
    <recommendedName>
        <fullName evidence="4">DUF3147 family protein</fullName>
    </recommendedName>
</protein>
<dbReference type="Pfam" id="PF11345">
    <property type="entry name" value="DUF3147"/>
    <property type="match status" value="1"/>
</dbReference>
<dbReference type="RefSeq" id="WP_172967555.1">
    <property type="nucleotide sequence ID" value="NZ_BKZQ01000048.1"/>
</dbReference>
<feature type="transmembrane region" description="Helical" evidence="1">
    <location>
        <begin position="102"/>
        <end position="119"/>
    </location>
</feature>
<keyword evidence="3" id="KW-1185">Reference proteome</keyword>
<evidence type="ECO:0008006" key="4">
    <source>
        <dbReference type="Google" id="ProtNLM"/>
    </source>
</evidence>
<dbReference type="EMBL" id="BKZQ01000048">
    <property type="protein sequence ID" value="GER71428.1"/>
    <property type="molecule type" value="Genomic_DNA"/>
</dbReference>
<evidence type="ECO:0000256" key="1">
    <source>
        <dbReference type="SAM" id="Phobius"/>
    </source>
</evidence>